<dbReference type="InterPro" id="IPR012942">
    <property type="entry name" value="SRR1-like"/>
</dbReference>
<dbReference type="OrthoDB" id="4131805at2759"/>
<evidence type="ECO:0000256" key="1">
    <source>
        <dbReference type="SAM" id="MobiDB-lite"/>
    </source>
</evidence>
<dbReference type="InterPro" id="IPR015995">
    <property type="entry name" value="MlrC_N"/>
</dbReference>
<proteinExistence type="predicted"/>
<evidence type="ECO:0000259" key="3">
    <source>
        <dbReference type="Pfam" id="PF07364"/>
    </source>
</evidence>
<feature type="region of interest" description="Disordered" evidence="1">
    <location>
        <begin position="1"/>
        <end position="22"/>
    </location>
</feature>
<evidence type="ECO:0000259" key="2">
    <source>
        <dbReference type="Pfam" id="PF07171"/>
    </source>
</evidence>
<dbReference type="EMBL" id="PDLN01000003">
    <property type="protein sequence ID" value="RDW90947.1"/>
    <property type="molecule type" value="Genomic_DNA"/>
</dbReference>
<keyword evidence="6" id="KW-1185">Reference proteome</keyword>
<accession>A0A3D8SX90</accession>
<dbReference type="Pfam" id="PF07985">
    <property type="entry name" value="SRR1"/>
    <property type="match status" value="1"/>
</dbReference>
<evidence type="ECO:0000313" key="5">
    <source>
        <dbReference type="EMBL" id="RDW90947.1"/>
    </source>
</evidence>
<evidence type="ECO:0000259" key="4">
    <source>
        <dbReference type="Pfam" id="PF07985"/>
    </source>
</evidence>
<sequence>MPHAVEVEQPTKSGRVPKAKASSSRELRQLRSLYDQSRDNYLQSTLSLSINHLLKSKTRPAVTKIISLGLGSLNSTDQSRRIKQLTIFLAIAEQLQQGSKLEIYAKDPSFSKTDEAFLRSFGVHILSAPSATTLGEAAQYIDKSTLVYCPFLTLEAYELLFSTRDLNLFIGDDFDALRIKWPKHSTGRKEAESLSRSFVQGYRKRIKTRSAVPGYRFLAIDITSPYHPISPIMSERPIIAIAGLACEHSTFTPSRTLAPAFHPRRGDEVIDKYAFLHPDTPLGTAADWRGTLIGHALPGGKVTRAAFEELVGDMITRLTAITAADRLDGLWFDIHGAMYVEGLEDIEAELLRRVRHVIGPNVIVSASMDLHGNVSRELAHQTDLITCYRMAPHEDVMETKERACRNLVELLARQAKPLAGAALIRVRPFKAWVPIPILLPGEQTSTRVEPAKHIYAAVPEVEATDNIIDAAIWVGYAWADEPRSRAYVVVTGWDENAVKEGAEKLAQIFWDAHEDFVFVAPTGSFAECLDIALESKSRPYFISDSGDNPTAGGSGDVTWGLTQLLARPEFQHSSGPAVIYASVPGPEAIRIAVEAGVGATVTVTAGAEIDNLHAGPITMTGRVHSIKHGDKDAVTEVVLQVGSVFAIVTKLRKPYHHEKDFTDLNLHPRSADIVIVKIGYLEPELYDMATDWMLALTPGGVDQDLQRLGHHRIRRPMWPFDKTFTTQPDLTARILPLSNEPLTGEDE</sequence>
<name>A0A3D8SX90_9HELO</name>
<dbReference type="Pfam" id="PF07364">
    <property type="entry name" value="DUF1485"/>
    <property type="match status" value="1"/>
</dbReference>
<comment type="caution">
    <text evidence="5">The sequence shown here is derived from an EMBL/GenBank/DDBJ whole genome shotgun (WGS) entry which is preliminary data.</text>
</comment>
<dbReference type="PANTHER" id="PTHR42080:SF1">
    <property type="entry name" value="SRR1-LIKE DOMAIN-CONTAINING PROTEIN"/>
    <property type="match status" value="1"/>
</dbReference>
<organism evidence="5 6">
    <name type="scientific">Coleophoma crateriformis</name>
    <dbReference type="NCBI Taxonomy" id="565419"/>
    <lineage>
        <taxon>Eukaryota</taxon>
        <taxon>Fungi</taxon>
        <taxon>Dikarya</taxon>
        <taxon>Ascomycota</taxon>
        <taxon>Pezizomycotina</taxon>
        <taxon>Leotiomycetes</taxon>
        <taxon>Helotiales</taxon>
        <taxon>Dermateaceae</taxon>
        <taxon>Coleophoma</taxon>
    </lineage>
</organism>
<dbReference type="Pfam" id="PF07171">
    <property type="entry name" value="MlrC_C"/>
    <property type="match status" value="1"/>
</dbReference>
<dbReference type="InterPro" id="IPR010799">
    <property type="entry name" value="MlrC_C"/>
</dbReference>
<dbReference type="PANTHER" id="PTHR42080">
    <property type="entry name" value="SRR1 DOMAIN-CONTAINING PROTEIN"/>
    <property type="match status" value="1"/>
</dbReference>
<feature type="domain" description="Microcystin LR degradation protein MlrC C-terminal" evidence="2">
    <location>
        <begin position="542"/>
        <end position="712"/>
    </location>
</feature>
<dbReference type="Proteomes" id="UP000256328">
    <property type="component" value="Unassembled WGS sequence"/>
</dbReference>
<gene>
    <name evidence="5" type="ORF">BP5796_02112</name>
</gene>
<dbReference type="AlphaFoldDB" id="A0A3D8SX90"/>
<evidence type="ECO:0008006" key="7">
    <source>
        <dbReference type="Google" id="ProtNLM"/>
    </source>
</evidence>
<protein>
    <recommendedName>
        <fullName evidence="7">Microcystin LR degradation protein MlrC</fullName>
    </recommendedName>
</protein>
<feature type="domain" description="Microcystin LR degradation protein MlrC N-terminal" evidence="3">
    <location>
        <begin position="239"/>
        <end position="532"/>
    </location>
</feature>
<reference evidence="5 6" key="1">
    <citation type="journal article" date="2018" name="IMA Fungus">
        <title>IMA Genome-F 9: Draft genome sequence of Annulohypoxylon stygium, Aspergillus mulundensis, Berkeleyomyces basicola (syn. Thielaviopsis basicola), Ceratocystis smalleyi, two Cercospora beticola strains, Coleophoma cylindrospora, Fusarium fracticaudum, Phialophora cf. hyalina, and Morchella septimelata.</title>
        <authorList>
            <person name="Wingfield B.D."/>
            <person name="Bills G.F."/>
            <person name="Dong Y."/>
            <person name="Huang W."/>
            <person name="Nel W.J."/>
            <person name="Swalarsk-Parry B.S."/>
            <person name="Vaghefi N."/>
            <person name="Wilken P.M."/>
            <person name="An Z."/>
            <person name="de Beer Z.W."/>
            <person name="De Vos L."/>
            <person name="Chen L."/>
            <person name="Duong T.A."/>
            <person name="Gao Y."/>
            <person name="Hammerbacher A."/>
            <person name="Kikkert J.R."/>
            <person name="Li Y."/>
            <person name="Li H."/>
            <person name="Li K."/>
            <person name="Li Q."/>
            <person name="Liu X."/>
            <person name="Ma X."/>
            <person name="Naidoo K."/>
            <person name="Pethybridge S.J."/>
            <person name="Sun J."/>
            <person name="Steenkamp E.T."/>
            <person name="van der Nest M.A."/>
            <person name="van Wyk S."/>
            <person name="Wingfield M.J."/>
            <person name="Xiong C."/>
            <person name="Yue Q."/>
            <person name="Zhang X."/>
        </authorList>
    </citation>
    <scope>NUCLEOTIDE SEQUENCE [LARGE SCALE GENOMIC DNA]</scope>
    <source>
        <strain evidence="5 6">BP5796</strain>
    </source>
</reference>
<evidence type="ECO:0000313" key="6">
    <source>
        <dbReference type="Proteomes" id="UP000256328"/>
    </source>
</evidence>
<feature type="domain" description="SRR1-like" evidence="4">
    <location>
        <begin position="55"/>
        <end position="182"/>
    </location>
</feature>